<organism evidence="1 2">
    <name type="scientific">Granulibacter bethesdensis</name>
    <dbReference type="NCBI Taxonomy" id="364410"/>
    <lineage>
        <taxon>Bacteria</taxon>
        <taxon>Pseudomonadati</taxon>
        <taxon>Pseudomonadota</taxon>
        <taxon>Alphaproteobacteria</taxon>
        <taxon>Acetobacterales</taxon>
        <taxon>Acetobacteraceae</taxon>
        <taxon>Granulibacter</taxon>
    </lineage>
</organism>
<evidence type="ECO:0000313" key="2">
    <source>
        <dbReference type="Proteomes" id="UP000182373"/>
    </source>
</evidence>
<accession>A0AAC9P8V5</accession>
<dbReference type="AlphaFoldDB" id="A0AAC9P8V5"/>
<dbReference type="Proteomes" id="UP000182373">
    <property type="component" value="Chromosome"/>
</dbReference>
<proteinExistence type="predicted"/>
<sequence length="48" mass="5750">MIALFDQQRETSYIALKAILLRGANFRAMPFRRSFRRHRINPGMERGR</sequence>
<gene>
    <name evidence="1" type="ORF">GbCGDNIH9_7277</name>
</gene>
<name>A0AAC9P8V5_9PROT</name>
<dbReference type="EMBL" id="CP018191">
    <property type="protein sequence ID" value="APH54932.1"/>
    <property type="molecule type" value="Genomic_DNA"/>
</dbReference>
<protein>
    <submittedName>
        <fullName evidence="1">Uncharacterized protein</fullName>
    </submittedName>
</protein>
<reference evidence="2" key="1">
    <citation type="submission" date="2016-11" db="EMBL/GenBank/DDBJ databases">
        <title>Comparative genomic and phenotypic analysis of Granulibacter bethesdensis clinical isolates from patients with chronic granulomatous disease.</title>
        <authorList>
            <person name="Zarember K.A."/>
            <person name="Porcella S.F."/>
            <person name="Chu J."/>
            <person name="Ding L."/>
            <person name="Dahlstrom E."/>
            <person name="Barbian K."/>
            <person name="Martens C."/>
            <person name="Sykora L."/>
            <person name="Kramer S."/>
            <person name="Pettinato A.M."/>
            <person name="Hong H."/>
            <person name="Wald G."/>
            <person name="Berg L.J."/>
            <person name="Rogge L.S."/>
            <person name="Greenberg D.E."/>
            <person name="Falcone E.L."/>
            <person name="Neves J.F."/>
            <person name="Simoes M.J."/>
            <person name="Casal M."/>
            <person name="Rodriguez-Lopez F.C."/>
            <person name="Zelazny A."/>
            <person name="Gallin J.I."/>
            <person name="Holland S.M."/>
        </authorList>
    </citation>
    <scope>NUCLEOTIDE SEQUENCE [LARGE SCALE GENOMIC DNA]</scope>
    <source>
        <strain evidence="2">NIH9.1</strain>
    </source>
</reference>
<evidence type="ECO:0000313" key="1">
    <source>
        <dbReference type="EMBL" id="APH54932.1"/>
    </source>
</evidence>